<feature type="region of interest" description="Disordered" evidence="1">
    <location>
        <begin position="18"/>
        <end position="41"/>
    </location>
</feature>
<feature type="compositionally biased region" description="Basic and acidic residues" evidence="1">
    <location>
        <begin position="122"/>
        <end position="139"/>
    </location>
</feature>
<evidence type="ECO:0000313" key="3">
    <source>
        <dbReference type="Proteomes" id="UP000749646"/>
    </source>
</evidence>
<evidence type="ECO:0000256" key="1">
    <source>
        <dbReference type="SAM" id="MobiDB-lite"/>
    </source>
</evidence>
<evidence type="ECO:0000313" key="2">
    <source>
        <dbReference type="EMBL" id="KAF9957232.1"/>
    </source>
</evidence>
<dbReference type="EMBL" id="JAAAHW010006633">
    <property type="protein sequence ID" value="KAF9957232.1"/>
    <property type="molecule type" value="Genomic_DNA"/>
</dbReference>
<feature type="compositionally biased region" description="Basic residues" evidence="1">
    <location>
        <begin position="102"/>
        <end position="115"/>
    </location>
</feature>
<gene>
    <name evidence="2" type="ORF">BGZ65_002190</name>
</gene>
<dbReference type="Proteomes" id="UP000749646">
    <property type="component" value="Unassembled WGS sequence"/>
</dbReference>
<accession>A0A9P6M0K4</accession>
<feature type="region of interest" description="Disordered" evidence="1">
    <location>
        <begin position="79"/>
        <end position="139"/>
    </location>
</feature>
<reference evidence="2" key="1">
    <citation type="journal article" date="2020" name="Fungal Divers.">
        <title>Resolving the Mortierellaceae phylogeny through synthesis of multi-gene phylogenetics and phylogenomics.</title>
        <authorList>
            <person name="Vandepol N."/>
            <person name="Liber J."/>
            <person name="Desiro A."/>
            <person name="Na H."/>
            <person name="Kennedy M."/>
            <person name="Barry K."/>
            <person name="Grigoriev I.V."/>
            <person name="Miller A.N."/>
            <person name="O'Donnell K."/>
            <person name="Stajich J.E."/>
            <person name="Bonito G."/>
        </authorList>
    </citation>
    <scope>NUCLEOTIDE SEQUENCE</scope>
    <source>
        <strain evidence="2">MES-2147</strain>
    </source>
</reference>
<proteinExistence type="predicted"/>
<comment type="caution">
    <text evidence="2">The sequence shown here is derived from an EMBL/GenBank/DDBJ whole genome shotgun (WGS) entry which is preliminary data.</text>
</comment>
<name>A0A9P6M0K4_9FUNG</name>
<keyword evidence="3" id="KW-1185">Reference proteome</keyword>
<organism evidence="2 3">
    <name type="scientific">Modicella reniformis</name>
    <dbReference type="NCBI Taxonomy" id="1440133"/>
    <lineage>
        <taxon>Eukaryota</taxon>
        <taxon>Fungi</taxon>
        <taxon>Fungi incertae sedis</taxon>
        <taxon>Mucoromycota</taxon>
        <taxon>Mortierellomycotina</taxon>
        <taxon>Mortierellomycetes</taxon>
        <taxon>Mortierellales</taxon>
        <taxon>Mortierellaceae</taxon>
        <taxon>Modicella</taxon>
    </lineage>
</organism>
<feature type="compositionally biased region" description="Basic and acidic residues" evidence="1">
    <location>
        <begin position="79"/>
        <end position="101"/>
    </location>
</feature>
<sequence>MQGTFGVDFLYTSFGRSRRTRSVADECDERSRTTQQPHPTINKYKYINNDDNEPYKPRFIKDYTAAVICRQEVLRQRKDLIPKASPKRDVKTKEKKAEKQKSKAGIRGHVQKKAKGSTSPRPRSEPRSQPRHSSKFDEKGQALVVSTIHALNNIRLYMYQDFHMYVTRIMYQMNNPEAMAPQLDPYWTKTR</sequence>
<dbReference type="AlphaFoldDB" id="A0A9P6M0K4"/>
<protein>
    <submittedName>
        <fullName evidence="2">Uncharacterized protein</fullName>
    </submittedName>
</protein>